<evidence type="ECO:0000256" key="14">
    <source>
        <dbReference type="ARBA" id="ARBA00023098"/>
    </source>
</evidence>
<evidence type="ECO:0000256" key="18">
    <source>
        <dbReference type="RuleBase" id="RU003938"/>
    </source>
</evidence>
<comment type="caution">
    <text evidence="20">The sequence shown here is derived from an EMBL/GenBank/DDBJ whole genome shotgun (WGS) entry which is preliminary data.</text>
</comment>
<dbReference type="PANTHER" id="PTHR46382:SF1">
    <property type="entry name" value="PHOSPHATIDATE CYTIDYLYLTRANSFERASE"/>
    <property type="match status" value="1"/>
</dbReference>
<comment type="similarity">
    <text evidence="5 18">Belongs to the CDS family.</text>
</comment>
<evidence type="ECO:0000256" key="4">
    <source>
        <dbReference type="ARBA" id="ARBA00005189"/>
    </source>
</evidence>
<comment type="pathway">
    <text evidence="4">Lipid metabolism.</text>
</comment>
<dbReference type="InterPro" id="IPR000374">
    <property type="entry name" value="PC_trans"/>
</dbReference>
<proteinExistence type="inferred from homology"/>
<comment type="catalytic activity">
    <reaction evidence="1 18">
        <text>a 1,2-diacyl-sn-glycero-3-phosphate + CTP + H(+) = a CDP-1,2-diacyl-sn-glycerol + diphosphate</text>
        <dbReference type="Rhea" id="RHEA:16229"/>
        <dbReference type="ChEBI" id="CHEBI:15378"/>
        <dbReference type="ChEBI" id="CHEBI:33019"/>
        <dbReference type="ChEBI" id="CHEBI:37563"/>
        <dbReference type="ChEBI" id="CHEBI:58332"/>
        <dbReference type="ChEBI" id="CHEBI:58608"/>
        <dbReference type="EC" id="2.7.7.41"/>
    </reaction>
</comment>
<evidence type="ECO:0000256" key="3">
    <source>
        <dbReference type="ARBA" id="ARBA00005119"/>
    </source>
</evidence>
<evidence type="ECO:0000313" key="20">
    <source>
        <dbReference type="EMBL" id="PCD75802.1"/>
    </source>
</evidence>
<evidence type="ECO:0000313" key="21">
    <source>
        <dbReference type="Proteomes" id="UP000243507"/>
    </source>
</evidence>
<keyword evidence="10 18" id="KW-0808">Transferase</keyword>
<dbReference type="RefSeq" id="WP_096434121.1">
    <property type="nucleotide sequence ID" value="NZ_NTJD01000009.1"/>
</dbReference>
<dbReference type="AlphaFoldDB" id="A0A2A4CNG3"/>
<sequence length="267" mass="27297">MSQNGAAASGRWGDLRARTLSGIAMLVVGIGAIWAGGMVFAALAVVVTGLMIWELARMTDPGQGLRAQLLGLLAALALAAVLALHSPFALGALVVPPVALALTQRRDRALVLFYGLAVMLAGYGLVALRDGLGVEVIAWIVAVVVMSDVAGYFAGRVLGGPKFWPRVSPKKTWSGTIAGWVGAALVGFAFAGADGGWALVALSPFVAFAGQMGDIVESAIKRHVGIKDSSNLIPGHGGVLDRFDALIGAVLVVLLIAQIAPLPFAGG</sequence>
<dbReference type="EMBL" id="NTJD01000009">
    <property type="protein sequence ID" value="PCD75802.1"/>
    <property type="molecule type" value="Genomic_DNA"/>
</dbReference>
<organism evidence="20 21">
    <name type="scientific">Pseudothioclava arenosa</name>
    <dbReference type="NCBI Taxonomy" id="1795308"/>
    <lineage>
        <taxon>Bacteria</taxon>
        <taxon>Pseudomonadati</taxon>
        <taxon>Pseudomonadota</taxon>
        <taxon>Alphaproteobacteria</taxon>
        <taxon>Rhodobacterales</taxon>
        <taxon>Paracoccaceae</taxon>
        <taxon>Pseudothioclava</taxon>
    </lineage>
</organism>
<dbReference type="EC" id="2.7.7.41" evidence="6 18"/>
<keyword evidence="8" id="KW-1003">Cell membrane</keyword>
<evidence type="ECO:0000256" key="1">
    <source>
        <dbReference type="ARBA" id="ARBA00001698"/>
    </source>
</evidence>
<evidence type="ECO:0000256" key="15">
    <source>
        <dbReference type="ARBA" id="ARBA00023136"/>
    </source>
</evidence>
<dbReference type="Proteomes" id="UP000243507">
    <property type="component" value="Unassembled WGS sequence"/>
</dbReference>
<feature type="transmembrane region" description="Helical" evidence="19">
    <location>
        <begin position="73"/>
        <end position="102"/>
    </location>
</feature>
<keyword evidence="16" id="KW-0594">Phospholipid biosynthesis</keyword>
<keyword evidence="11 18" id="KW-0812">Transmembrane</keyword>
<feature type="transmembrane region" description="Helical" evidence="19">
    <location>
        <begin position="245"/>
        <end position="264"/>
    </location>
</feature>
<evidence type="ECO:0000256" key="19">
    <source>
        <dbReference type="SAM" id="Phobius"/>
    </source>
</evidence>
<evidence type="ECO:0000256" key="11">
    <source>
        <dbReference type="ARBA" id="ARBA00022692"/>
    </source>
</evidence>
<dbReference type="UniPathway" id="UPA00557">
    <property type="reaction ID" value="UER00614"/>
</dbReference>
<keyword evidence="12 18" id="KW-0548">Nucleotidyltransferase</keyword>
<dbReference type="GO" id="GO:0004605">
    <property type="term" value="F:phosphatidate cytidylyltransferase activity"/>
    <property type="evidence" value="ECO:0007669"/>
    <property type="project" value="UniProtKB-EC"/>
</dbReference>
<evidence type="ECO:0000256" key="10">
    <source>
        <dbReference type="ARBA" id="ARBA00022679"/>
    </source>
</evidence>
<evidence type="ECO:0000256" key="2">
    <source>
        <dbReference type="ARBA" id="ARBA00004651"/>
    </source>
</evidence>
<feature type="transmembrane region" description="Helical" evidence="19">
    <location>
        <begin position="109"/>
        <end position="126"/>
    </location>
</feature>
<name>A0A2A4CNG3_9RHOB</name>
<evidence type="ECO:0000256" key="8">
    <source>
        <dbReference type="ARBA" id="ARBA00022475"/>
    </source>
</evidence>
<evidence type="ECO:0000256" key="5">
    <source>
        <dbReference type="ARBA" id="ARBA00010185"/>
    </source>
</evidence>
<evidence type="ECO:0000256" key="17">
    <source>
        <dbReference type="ARBA" id="ARBA00023264"/>
    </source>
</evidence>
<dbReference type="PANTHER" id="PTHR46382">
    <property type="entry name" value="PHOSPHATIDATE CYTIDYLYLTRANSFERASE"/>
    <property type="match status" value="1"/>
</dbReference>
<evidence type="ECO:0000256" key="12">
    <source>
        <dbReference type="ARBA" id="ARBA00022695"/>
    </source>
</evidence>
<keyword evidence="21" id="KW-1185">Reference proteome</keyword>
<dbReference type="GO" id="GO:0016024">
    <property type="term" value="P:CDP-diacylglycerol biosynthetic process"/>
    <property type="evidence" value="ECO:0007669"/>
    <property type="project" value="UniProtKB-UniPathway"/>
</dbReference>
<evidence type="ECO:0000256" key="13">
    <source>
        <dbReference type="ARBA" id="ARBA00022989"/>
    </source>
</evidence>
<evidence type="ECO:0000256" key="7">
    <source>
        <dbReference type="ARBA" id="ARBA00019373"/>
    </source>
</evidence>
<keyword evidence="14" id="KW-0443">Lipid metabolism</keyword>
<evidence type="ECO:0000256" key="16">
    <source>
        <dbReference type="ARBA" id="ARBA00023209"/>
    </source>
</evidence>
<dbReference type="OrthoDB" id="9799199at2"/>
<keyword evidence="9" id="KW-0444">Lipid biosynthesis</keyword>
<reference evidence="20 21" key="1">
    <citation type="submission" date="2017-09" db="EMBL/GenBank/DDBJ databases">
        <title>A multilocus sequence analysis scheme for characterization of bacteria in the genus Thioclava.</title>
        <authorList>
            <person name="Liu Y."/>
            <person name="Shao Z."/>
        </authorList>
    </citation>
    <scope>NUCLEOTIDE SEQUENCE [LARGE SCALE GENOMIC DNA]</scope>
    <source>
        <strain evidence="20 21">CAU 1312</strain>
    </source>
</reference>
<dbReference type="GO" id="GO:0005886">
    <property type="term" value="C:plasma membrane"/>
    <property type="evidence" value="ECO:0007669"/>
    <property type="project" value="UniProtKB-SubCell"/>
</dbReference>
<dbReference type="PROSITE" id="PS01315">
    <property type="entry name" value="CDS"/>
    <property type="match status" value="1"/>
</dbReference>
<feature type="transmembrane region" description="Helical" evidence="19">
    <location>
        <begin position="132"/>
        <end position="153"/>
    </location>
</feature>
<feature type="transmembrane region" description="Helical" evidence="19">
    <location>
        <begin position="173"/>
        <end position="191"/>
    </location>
</feature>
<gene>
    <name evidence="20" type="ORF">CLN94_11620</name>
</gene>
<evidence type="ECO:0000256" key="9">
    <source>
        <dbReference type="ARBA" id="ARBA00022516"/>
    </source>
</evidence>
<keyword evidence="17" id="KW-1208">Phospholipid metabolism</keyword>
<comment type="pathway">
    <text evidence="3 18">Phospholipid metabolism; CDP-diacylglycerol biosynthesis; CDP-diacylglycerol from sn-glycerol 3-phosphate: step 3/3.</text>
</comment>
<evidence type="ECO:0000256" key="6">
    <source>
        <dbReference type="ARBA" id="ARBA00012487"/>
    </source>
</evidence>
<comment type="subcellular location">
    <subcellularLocation>
        <location evidence="2">Cell membrane</location>
        <topology evidence="2">Multi-pass membrane protein</topology>
    </subcellularLocation>
</comment>
<dbReference type="Pfam" id="PF01148">
    <property type="entry name" value="CTP_transf_1"/>
    <property type="match status" value="1"/>
</dbReference>
<protein>
    <recommendedName>
        <fullName evidence="7 18">Phosphatidate cytidylyltransferase</fullName>
        <ecNumber evidence="6 18">2.7.7.41</ecNumber>
    </recommendedName>
</protein>
<keyword evidence="15 19" id="KW-0472">Membrane</keyword>
<accession>A0A2A4CNG3</accession>
<keyword evidence="13 19" id="KW-1133">Transmembrane helix</keyword>
<feature type="transmembrane region" description="Helical" evidence="19">
    <location>
        <begin position="20"/>
        <end position="53"/>
    </location>
</feature>